<dbReference type="Gene3D" id="3.40.50.300">
    <property type="entry name" value="P-loop containing nucleotide triphosphate hydrolases"/>
    <property type="match status" value="1"/>
</dbReference>
<dbReference type="Pfam" id="PF00211">
    <property type="entry name" value="Guanylate_cyc"/>
    <property type="match status" value="1"/>
</dbReference>
<dbReference type="EMBL" id="BMRB01000003">
    <property type="protein sequence ID" value="GGS44154.1"/>
    <property type="molecule type" value="Genomic_DNA"/>
</dbReference>
<feature type="domain" description="Guanylate cyclase" evidence="3">
    <location>
        <begin position="38"/>
        <end position="168"/>
    </location>
</feature>
<dbReference type="InterPro" id="IPR001054">
    <property type="entry name" value="A/G_cyclase"/>
</dbReference>
<dbReference type="InterPro" id="IPR011990">
    <property type="entry name" value="TPR-like_helical_dom_sf"/>
</dbReference>
<dbReference type="RefSeq" id="WP_189212409.1">
    <property type="nucleotide sequence ID" value="NZ_BMRB01000003.1"/>
</dbReference>
<organism evidence="4 5">
    <name type="scientific">Actinokineospora fastidiosa</name>
    <dbReference type="NCBI Taxonomy" id="1816"/>
    <lineage>
        <taxon>Bacteria</taxon>
        <taxon>Bacillati</taxon>
        <taxon>Actinomycetota</taxon>
        <taxon>Actinomycetes</taxon>
        <taxon>Pseudonocardiales</taxon>
        <taxon>Pseudonocardiaceae</taxon>
        <taxon>Actinokineospora</taxon>
    </lineage>
</organism>
<name>A0A918GLX9_9PSEU</name>
<comment type="caution">
    <text evidence="4">The sequence shown here is derived from an EMBL/GenBank/DDBJ whole genome shotgun (WGS) entry which is preliminary data.</text>
</comment>
<evidence type="ECO:0000259" key="3">
    <source>
        <dbReference type="PROSITE" id="PS50125"/>
    </source>
</evidence>
<dbReference type="GO" id="GO:0005737">
    <property type="term" value="C:cytoplasm"/>
    <property type="evidence" value="ECO:0007669"/>
    <property type="project" value="TreeGrafter"/>
</dbReference>
<evidence type="ECO:0000256" key="2">
    <source>
        <dbReference type="ARBA" id="ARBA00022840"/>
    </source>
</evidence>
<dbReference type="PROSITE" id="PS50125">
    <property type="entry name" value="GUANYLATE_CYCLASE_2"/>
    <property type="match status" value="1"/>
</dbReference>
<accession>A0A918GLX9</accession>
<evidence type="ECO:0000313" key="5">
    <source>
        <dbReference type="Proteomes" id="UP000660680"/>
    </source>
</evidence>
<dbReference type="Proteomes" id="UP000660680">
    <property type="component" value="Unassembled WGS sequence"/>
</dbReference>
<dbReference type="AlphaFoldDB" id="A0A918GLX9"/>
<dbReference type="PANTHER" id="PTHR16305:SF28">
    <property type="entry name" value="GUANYLATE CYCLASE DOMAIN-CONTAINING PROTEIN"/>
    <property type="match status" value="1"/>
</dbReference>
<dbReference type="InterPro" id="IPR027417">
    <property type="entry name" value="P-loop_NTPase"/>
</dbReference>
<dbReference type="SUPFAM" id="SSF52540">
    <property type="entry name" value="P-loop containing nucleoside triphosphate hydrolases"/>
    <property type="match status" value="1"/>
</dbReference>
<protein>
    <submittedName>
        <fullName evidence="4">Guanylate cyclase</fullName>
    </submittedName>
</protein>
<dbReference type="SUPFAM" id="SSF55073">
    <property type="entry name" value="Nucleotide cyclase"/>
    <property type="match status" value="1"/>
</dbReference>
<keyword evidence="1" id="KW-0547">Nucleotide-binding</keyword>
<evidence type="ECO:0000313" key="4">
    <source>
        <dbReference type="EMBL" id="GGS44154.1"/>
    </source>
</evidence>
<dbReference type="GO" id="GO:0009190">
    <property type="term" value="P:cyclic nucleotide biosynthetic process"/>
    <property type="evidence" value="ECO:0007669"/>
    <property type="project" value="InterPro"/>
</dbReference>
<keyword evidence="5" id="KW-1185">Reference proteome</keyword>
<dbReference type="InterPro" id="IPR041664">
    <property type="entry name" value="AAA_16"/>
</dbReference>
<reference evidence="4" key="2">
    <citation type="submission" date="2020-09" db="EMBL/GenBank/DDBJ databases">
        <authorList>
            <person name="Sun Q."/>
            <person name="Ohkuma M."/>
        </authorList>
    </citation>
    <scope>NUCLEOTIDE SEQUENCE</scope>
    <source>
        <strain evidence="4">JCM 3276</strain>
    </source>
</reference>
<sequence length="1006" mass="106723">MTCASCAADLAADARFCSRCGTAVVVRPKGAEERKVVSVVFCDLAGSTEMSGALDPELLRTVLLRYYELMSGVIAANGGVVEKFIGDAVMAVFGLTETREDDARRALVAALGMTEAAAGFDAELRRDHGVRLRVRIGVHTGEVVALPDPGERQAFVSGEVVNIAARLEQAAGPGEVLVSAAARSAAGAVTVADPRRVSLKGVAEPVEVFRLVDVPPADPERTRRFDVPFIGREADLAALDAAWRRVVDEGAARLLTLVGEPGIGKTRLVAEWLRRDTGSVVIGRCRPVGDGGTLTALAECVAPLVYEVERVASVEPALALLRRGLLRDGTPAPSLDATAAAVARLLAAVAGTRPVLLVIDDCQWAQPSLVAVLDRLLAGLGALPVLLVCVARPDLLDAFPDWETTWPSAETAVVGRLSAPDSARLAAHFADVSTHDTATTEWIVAQAGGNPLYLEQLVAAVEHDDATAGGLPLSLQALVAARIDRLGDAERSTLRLGAVVDPDGDGFAAADLAALADGGDHDRALRELVRRKLVEPVADGRYRIANGITSQVAYRGLTKRRRGELHERYAEHLAARAASDALIGTHLAQAHRYQSAVGLPADTLRSRAFGHLDRAGAEALRRVDLPWALTLLEQAADLTTAGDPGRPECLQRLGEVHLTLGRHEQAREAFTTAAAEADRPVTAAHARLHLAMLRQDMAELDRVAAEEFDVFHAHGDDLGLSRVRCVLARSHQRRGEQGRALNVLEPALRHALAAAADREVANALGAIGLSLWHGPLPAARATEQCRALLAAHRDRGAVQATLGFALTMLHAIQARTAETAAALADAQEAMAAMSYAESRFFRPLLGALVAAHGDDWDQARWQLREALSAASAVRADSLVRQTRLELARVHLADDDTRAAAELVRGLAVDDCADLANLLGVAARVEPDPGRATELARRAVATARRTDSPADHGRALLDLAHTHARLGRPVPALSAARAAERRFAAKGHAVGSARARRMISELGGRPR</sequence>
<keyword evidence="2" id="KW-0067">ATP-binding</keyword>
<dbReference type="CDD" id="cd07302">
    <property type="entry name" value="CHD"/>
    <property type="match status" value="1"/>
</dbReference>
<dbReference type="GO" id="GO:0005524">
    <property type="term" value="F:ATP binding"/>
    <property type="evidence" value="ECO:0007669"/>
    <property type="project" value="UniProtKB-KW"/>
</dbReference>
<gene>
    <name evidence="4" type="primary">cyaI2</name>
    <name evidence="4" type="ORF">GCM10010171_44160</name>
</gene>
<dbReference type="SUPFAM" id="SSF48452">
    <property type="entry name" value="TPR-like"/>
    <property type="match status" value="1"/>
</dbReference>
<dbReference type="PANTHER" id="PTHR16305">
    <property type="entry name" value="TESTICULAR SOLUBLE ADENYLYL CYCLASE"/>
    <property type="match status" value="1"/>
</dbReference>
<dbReference type="InterPro" id="IPR029787">
    <property type="entry name" value="Nucleotide_cyclase"/>
</dbReference>
<evidence type="ECO:0000256" key="1">
    <source>
        <dbReference type="ARBA" id="ARBA00022741"/>
    </source>
</evidence>
<dbReference type="GO" id="GO:0035556">
    <property type="term" value="P:intracellular signal transduction"/>
    <property type="evidence" value="ECO:0007669"/>
    <property type="project" value="InterPro"/>
</dbReference>
<dbReference type="SMART" id="SM00044">
    <property type="entry name" value="CYCc"/>
    <property type="match status" value="1"/>
</dbReference>
<proteinExistence type="predicted"/>
<dbReference type="Pfam" id="PF13191">
    <property type="entry name" value="AAA_16"/>
    <property type="match status" value="1"/>
</dbReference>
<dbReference type="Gene3D" id="3.30.70.1230">
    <property type="entry name" value="Nucleotide cyclase"/>
    <property type="match status" value="1"/>
</dbReference>
<dbReference type="GO" id="GO:0004016">
    <property type="term" value="F:adenylate cyclase activity"/>
    <property type="evidence" value="ECO:0007669"/>
    <property type="project" value="TreeGrafter"/>
</dbReference>
<reference evidence="4" key="1">
    <citation type="journal article" date="2014" name="Int. J. Syst. Evol. Microbiol.">
        <title>Complete genome sequence of Corynebacterium casei LMG S-19264T (=DSM 44701T), isolated from a smear-ripened cheese.</title>
        <authorList>
            <consortium name="US DOE Joint Genome Institute (JGI-PGF)"/>
            <person name="Walter F."/>
            <person name="Albersmeier A."/>
            <person name="Kalinowski J."/>
            <person name="Ruckert C."/>
        </authorList>
    </citation>
    <scope>NUCLEOTIDE SEQUENCE</scope>
    <source>
        <strain evidence="4">JCM 3276</strain>
    </source>
</reference>
<dbReference type="Gene3D" id="1.25.40.10">
    <property type="entry name" value="Tetratricopeptide repeat domain"/>
    <property type="match status" value="2"/>
</dbReference>